<dbReference type="Proteomes" id="UP000238479">
    <property type="component" value="Chromosome 5"/>
</dbReference>
<accession>A0A2P6QFM0</accession>
<evidence type="ECO:0000313" key="1">
    <source>
        <dbReference type="EMBL" id="PRQ32985.1"/>
    </source>
</evidence>
<dbReference type="Gramene" id="PRQ32985">
    <property type="protein sequence ID" value="PRQ32985"/>
    <property type="gene ID" value="RchiOBHm_Chr5g0052451"/>
</dbReference>
<dbReference type="EMBL" id="PDCK01000043">
    <property type="protein sequence ID" value="PRQ32985.1"/>
    <property type="molecule type" value="Genomic_DNA"/>
</dbReference>
<dbReference type="AlphaFoldDB" id="A0A2P6QFM0"/>
<organism evidence="1 2">
    <name type="scientific">Rosa chinensis</name>
    <name type="common">China rose</name>
    <dbReference type="NCBI Taxonomy" id="74649"/>
    <lineage>
        <taxon>Eukaryota</taxon>
        <taxon>Viridiplantae</taxon>
        <taxon>Streptophyta</taxon>
        <taxon>Embryophyta</taxon>
        <taxon>Tracheophyta</taxon>
        <taxon>Spermatophyta</taxon>
        <taxon>Magnoliopsida</taxon>
        <taxon>eudicotyledons</taxon>
        <taxon>Gunneridae</taxon>
        <taxon>Pentapetalae</taxon>
        <taxon>rosids</taxon>
        <taxon>fabids</taxon>
        <taxon>Rosales</taxon>
        <taxon>Rosaceae</taxon>
        <taxon>Rosoideae</taxon>
        <taxon>Rosoideae incertae sedis</taxon>
        <taxon>Rosa</taxon>
    </lineage>
</organism>
<sequence>MKPVLRDDAATISLPLITYNASISDHRRPINLSPSDTASSSLSSRFWVGNRSLTQARLLGDLIQFLELEYQ</sequence>
<proteinExistence type="predicted"/>
<name>A0A2P6QFM0_ROSCH</name>
<keyword evidence="2" id="KW-1185">Reference proteome</keyword>
<reference evidence="1 2" key="1">
    <citation type="journal article" date="2018" name="Nat. Genet.">
        <title>The Rosa genome provides new insights in the design of modern roses.</title>
        <authorList>
            <person name="Bendahmane M."/>
        </authorList>
    </citation>
    <scope>NUCLEOTIDE SEQUENCE [LARGE SCALE GENOMIC DNA]</scope>
    <source>
        <strain evidence="2">cv. Old Blush</strain>
    </source>
</reference>
<protein>
    <submittedName>
        <fullName evidence="1">Uncharacterized protein</fullName>
    </submittedName>
</protein>
<evidence type="ECO:0000313" key="2">
    <source>
        <dbReference type="Proteomes" id="UP000238479"/>
    </source>
</evidence>
<gene>
    <name evidence="1" type="ORF">RchiOBHm_Chr5g0052451</name>
</gene>
<comment type="caution">
    <text evidence="1">The sequence shown here is derived from an EMBL/GenBank/DDBJ whole genome shotgun (WGS) entry which is preliminary data.</text>
</comment>